<organism evidence="3 4">
    <name type="scientific">Methylosinus sporium</name>
    <dbReference type="NCBI Taxonomy" id="428"/>
    <lineage>
        <taxon>Bacteria</taxon>
        <taxon>Pseudomonadati</taxon>
        <taxon>Pseudomonadota</taxon>
        <taxon>Alphaproteobacteria</taxon>
        <taxon>Hyphomicrobiales</taxon>
        <taxon>Methylocystaceae</taxon>
        <taxon>Methylosinus</taxon>
    </lineage>
</organism>
<dbReference type="Proteomes" id="UP000245137">
    <property type="component" value="Unassembled WGS sequence"/>
</dbReference>
<dbReference type="InterPro" id="IPR000391">
    <property type="entry name" value="Rng_hydr_dOase-bsu"/>
</dbReference>
<name>A0A2U1SUR5_METSR</name>
<evidence type="ECO:0000256" key="2">
    <source>
        <dbReference type="ARBA" id="ARBA00023002"/>
    </source>
</evidence>
<dbReference type="Gene3D" id="3.10.450.50">
    <property type="match status" value="1"/>
</dbReference>
<dbReference type="RefSeq" id="WP_108915927.1">
    <property type="nucleotide sequence ID" value="NZ_PUIV01000003.1"/>
</dbReference>
<dbReference type="OrthoDB" id="7446267at2"/>
<sequence length="166" mass="19544">MSAVPIVPDIVSRITSFLALEADLLDEWRLDDWFELFEPEARYIVAPLQRAAESAPEQALCLILDDYERLRARVRHFAGASTWMEQPRSRTRRLVSNLRFLASATEEIVVRVNFVVYQFRNHESWEFVGSAKYRLVPHESEFRIRERSVQLDHESISKQRRISIII</sequence>
<accession>A0A2U1SUR5</accession>
<dbReference type="SUPFAM" id="SSF54427">
    <property type="entry name" value="NTF2-like"/>
    <property type="match status" value="1"/>
</dbReference>
<dbReference type="GO" id="GO:0019380">
    <property type="term" value="P:3-phenylpropionate catabolic process"/>
    <property type="evidence" value="ECO:0007669"/>
    <property type="project" value="TreeGrafter"/>
</dbReference>
<dbReference type="Pfam" id="PF00866">
    <property type="entry name" value="Ring_hydroxyl_B"/>
    <property type="match status" value="1"/>
</dbReference>
<proteinExistence type="inferred from homology"/>
<dbReference type="EMBL" id="PUIV01000003">
    <property type="protein sequence ID" value="PWB95342.1"/>
    <property type="molecule type" value="Genomic_DNA"/>
</dbReference>
<dbReference type="AlphaFoldDB" id="A0A2U1SUR5"/>
<evidence type="ECO:0000313" key="4">
    <source>
        <dbReference type="Proteomes" id="UP000245137"/>
    </source>
</evidence>
<dbReference type="GO" id="GO:0051213">
    <property type="term" value="F:dioxygenase activity"/>
    <property type="evidence" value="ECO:0007669"/>
    <property type="project" value="UniProtKB-KW"/>
</dbReference>
<dbReference type="InterPro" id="IPR032710">
    <property type="entry name" value="NTF2-like_dom_sf"/>
</dbReference>
<keyword evidence="2" id="KW-0560">Oxidoreductase</keyword>
<dbReference type="PANTHER" id="PTHR41534">
    <property type="entry name" value="BLR3401 PROTEIN"/>
    <property type="match status" value="1"/>
</dbReference>
<protein>
    <submittedName>
        <fullName evidence="3">Aromatic-ring-hydroxylating dioxygenase subunit beta</fullName>
    </submittedName>
</protein>
<dbReference type="CDD" id="cd00667">
    <property type="entry name" value="ring_hydroxylating_dioxygenases_beta"/>
    <property type="match status" value="1"/>
</dbReference>
<evidence type="ECO:0000313" key="3">
    <source>
        <dbReference type="EMBL" id="PWB95342.1"/>
    </source>
</evidence>
<evidence type="ECO:0000256" key="1">
    <source>
        <dbReference type="ARBA" id="ARBA00009570"/>
    </source>
</evidence>
<reference evidence="3 4" key="1">
    <citation type="journal article" date="2018" name="Appl. Microbiol. Biotechnol.">
        <title>Co-cultivation of the strictly anaerobic methanogen Methanosarcina barkeri with aerobic methanotrophs in an oxygen-limited membrane bioreactor.</title>
        <authorList>
            <person name="In 't Zandt M.H."/>
            <person name="van den Bosch T.J.M."/>
            <person name="Rijkers R."/>
            <person name="van Kessel M.A.H.J."/>
            <person name="Jetten M.S.M."/>
            <person name="Welte C.U."/>
        </authorList>
    </citation>
    <scope>NUCLEOTIDE SEQUENCE [LARGE SCALE GENOMIC DNA]</scope>
    <source>
        <strain evidence="3 4">DSM 17706</strain>
    </source>
</reference>
<gene>
    <name evidence="3" type="ORF">C5689_03710</name>
</gene>
<comment type="similarity">
    <text evidence="1">Belongs to the bacterial ring-hydroxylating dioxygenase beta subunit family.</text>
</comment>
<keyword evidence="4" id="KW-1185">Reference proteome</keyword>
<comment type="caution">
    <text evidence="3">The sequence shown here is derived from an EMBL/GenBank/DDBJ whole genome shotgun (WGS) entry which is preliminary data.</text>
</comment>
<dbReference type="PANTHER" id="PTHR41534:SF2">
    <property type="entry name" value="3-PHENYLPROPIONATE_CINNAMIC ACID DIOXYGENASE SUBUNIT BETA"/>
    <property type="match status" value="1"/>
</dbReference>
<keyword evidence="3" id="KW-0223">Dioxygenase</keyword>